<comment type="caution">
    <text evidence="2">The sequence shown here is derived from an EMBL/GenBank/DDBJ whole genome shotgun (WGS) entry which is preliminary data.</text>
</comment>
<keyword evidence="3" id="KW-1185">Reference proteome</keyword>
<evidence type="ECO:0000313" key="3">
    <source>
        <dbReference type="Proteomes" id="UP001066276"/>
    </source>
</evidence>
<evidence type="ECO:0000256" key="1">
    <source>
        <dbReference type="SAM" id="MobiDB-lite"/>
    </source>
</evidence>
<protein>
    <submittedName>
        <fullName evidence="2">Uncharacterized protein</fullName>
    </submittedName>
</protein>
<dbReference type="AlphaFoldDB" id="A0AAV7WV53"/>
<organism evidence="2 3">
    <name type="scientific">Pleurodeles waltl</name>
    <name type="common">Iberian ribbed newt</name>
    <dbReference type="NCBI Taxonomy" id="8319"/>
    <lineage>
        <taxon>Eukaryota</taxon>
        <taxon>Metazoa</taxon>
        <taxon>Chordata</taxon>
        <taxon>Craniata</taxon>
        <taxon>Vertebrata</taxon>
        <taxon>Euteleostomi</taxon>
        <taxon>Amphibia</taxon>
        <taxon>Batrachia</taxon>
        <taxon>Caudata</taxon>
        <taxon>Salamandroidea</taxon>
        <taxon>Salamandridae</taxon>
        <taxon>Pleurodelinae</taxon>
        <taxon>Pleurodeles</taxon>
    </lineage>
</organism>
<dbReference type="Proteomes" id="UP001066276">
    <property type="component" value="Chromosome 1_1"/>
</dbReference>
<sequence>MQTGLKGAPEGATLSPVWVLNGALKSALALLVREVVYWQKAIRRIGESIIAWARFVVTDMVPKNIRNMADKTEGARQTRTAEEGSDGHLAGKRLTGGPTMISCKVSAGTGTVKDGKDLSRGVQPDNTARDRTQNKLQPIITIFLPHGEQGNSTVNPILLSTDVPTTIQEALGETSHGEEGLCAGNGLLESSLDPNRLQACGGDKQMKPRA</sequence>
<reference evidence="2" key="1">
    <citation type="journal article" date="2022" name="bioRxiv">
        <title>Sequencing and chromosome-scale assembly of the giantPleurodeles waltlgenome.</title>
        <authorList>
            <person name="Brown T."/>
            <person name="Elewa A."/>
            <person name="Iarovenko S."/>
            <person name="Subramanian E."/>
            <person name="Araus A.J."/>
            <person name="Petzold A."/>
            <person name="Susuki M."/>
            <person name="Suzuki K.-i.T."/>
            <person name="Hayashi T."/>
            <person name="Toyoda A."/>
            <person name="Oliveira C."/>
            <person name="Osipova E."/>
            <person name="Leigh N.D."/>
            <person name="Simon A."/>
            <person name="Yun M.H."/>
        </authorList>
    </citation>
    <scope>NUCLEOTIDE SEQUENCE</scope>
    <source>
        <strain evidence="2">20211129_DDA</strain>
        <tissue evidence="2">Liver</tissue>
    </source>
</reference>
<proteinExistence type="predicted"/>
<feature type="compositionally biased region" description="Basic and acidic residues" evidence="1">
    <location>
        <begin position="69"/>
        <end position="86"/>
    </location>
</feature>
<feature type="region of interest" description="Disordered" evidence="1">
    <location>
        <begin position="69"/>
        <end position="133"/>
    </location>
</feature>
<name>A0AAV7WV53_PLEWA</name>
<evidence type="ECO:0000313" key="2">
    <source>
        <dbReference type="EMBL" id="KAJ1218013.1"/>
    </source>
</evidence>
<gene>
    <name evidence="2" type="ORF">NDU88_005599</name>
</gene>
<accession>A0AAV7WV53</accession>
<dbReference type="EMBL" id="JANPWB010000001">
    <property type="protein sequence ID" value="KAJ1218013.1"/>
    <property type="molecule type" value="Genomic_DNA"/>
</dbReference>